<dbReference type="PROSITE" id="PS51274">
    <property type="entry name" value="GATASE_COBBQ"/>
    <property type="match status" value="1"/>
</dbReference>
<evidence type="ECO:0000256" key="1">
    <source>
        <dbReference type="ARBA" id="ARBA00001946"/>
    </source>
</evidence>
<keyword evidence="10" id="KW-1185">Reference proteome</keyword>
<dbReference type="Pfam" id="PF01656">
    <property type="entry name" value="CbiA"/>
    <property type="match status" value="1"/>
</dbReference>
<comment type="cofactor">
    <cofactor evidence="1">
        <name>Mg(2+)</name>
        <dbReference type="ChEBI" id="CHEBI:18420"/>
    </cofactor>
</comment>
<protein>
    <submittedName>
        <fullName evidence="9">Cobyrinic acid a,c-diamide synthase</fullName>
    </submittedName>
</protein>
<dbReference type="RefSeq" id="WP_072976049.1">
    <property type="nucleotide sequence ID" value="NZ_FQTY01000008.1"/>
</dbReference>
<keyword evidence="5" id="KW-0460">Magnesium</keyword>
<dbReference type="CDD" id="cd03130">
    <property type="entry name" value="GATase1_CobB"/>
    <property type="match status" value="1"/>
</dbReference>
<sequence length="439" mass="50223">MRTIMITAPSSNTGKTTITLGIIRAIRNRGLDVSAFKTGPDFIDTKYLELASGKRAGNLDIHLMGRSGIKKSLSMNNGEYGVIEGVMGYFDGIYNTYENSSFDISKELDIPAILVYRPQGEMFSVIPKIKGMVDFPGSKIKGIILNKVNKEMFLLLKEKIEEYIDIEVLGYLPKDISLEVESRYLGLMQTYENTDCEELISRTAESVEKTIDIDKILKLSKEIEVSSYKYERKRNIDVAIAYDEAFNFYYNENLNLFENICNVKYFSPIRDNMVPKSDFIYIGGGYPELYKEELSSNIEMISSIRENAMTGKPIIAEAGGFMYLVSSIEDYSMCNLFNGSATMTGRLQRFGYVNILLNKDTLLGKRESMITGNEYHRSIIELREEPVFNITKPMNIKKKWQCGYIYKNVLAYYQHINFLGNMEAFNYLLDNVENIRREG</sequence>
<dbReference type="PANTHER" id="PTHR43873">
    <property type="entry name" value="COBYRINATE A,C-DIAMIDE SYNTHASE"/>
    <property type="match status" value="1"/>
</dbReference>
<evidence type="ECO:0000256" key="6">
    <source>
        <dbReference type="ARBA" id="ARBA00022962"/>
    </source>
</evidence>
<dbReference type="PANTHER" id="PTHR43873:SF1">
    <property type="entry name" value="COBYRINATE A,C-DIAMIDE SYNTHASE"/>
    <property type="match status" value="1"/>
</dbReference>
<evidence type="ECO:0000259" key="7">
    <source>
        <dbReference type="Pfam" id="PF01656"/>
    </source>
</evidence>
<feature type="domain" description="CobB/CobQ-like glutamine amidotransferase" evidence="8">
    <location>
        <begin position="237"/>
        <end position="420"/>
    </location>
</feature>
<dbReference type="Gene3D" id="3.40.50.300">
    <property type="entry name" value="P-loop containing nucleotide triphosphate hydrolases"/>
    <property type="match status" value="2"/>
</dbReference>
<accession>A0A1M4WWM0</accession>
<evidence type="ECO:0000313" key="9">
    <source>
        <dbReference type="EMBL" id="SHE85588.1"/>
    </source>
</evidence>
<dbReference type="Proteomes" id="UP000184114">
    <property type="component" value="Unassembled WGS sequence"/>
</dbReference>
<dbReference type="GO" id="GO:0042242">
    <property type="term" value="F:cobyrinic acid a,c-diamide synthase activity"/>
    <property type="evidence" value="ECO:0007669"/>
    <property type="project" value="InterPro"/>
</dbReference>
<dbReference type="AlphaFoldDB" id="A0A1M4WWM0"/>
<dbReference type="STRING" id="1123404.SAMN02745784_02031"/>
<dbReference type="GeneID" id="90994447"/>
<evidence type="ECO:0000256" key="5">
    <source>
        <dbReference type="ARBA" id="ARBA00022842"/>
    </source>
</evidence>
<evidence type="ECO:0000313" key="10">
    <source>
        <dbReference type="Proteomes" id="UP000184114"/>
    </source>
</evidence>
<dbReference type="InterPro" id="IPR027417">
    <property type="entry name" value="P-loop_NTPase"/>
</dbReference>
<organism evidence="9 10">
    <name type="scientific">Tissierella praeacuta DSM 18095</name>
    <dbReference type="NCBI Taxonomy" id="1123404"/>
    <lineage>
        <taxon>Bacteria</taxon>
        <taxon>Bacillati</taxon>
        <taxon>Bacillota</taxon>
        <taxon>Tissierellia</taxon>
        <taxon>Tissierellales</taxon>
        <taxon>Tissierellaceae</taxon>
        <taxon>Tissierella</taxon>
    </lineage>
</organism>
<keyword evidence="6" id="KW-0315">Glutamine amidotransferase</keyword>
<keyword evidence="2" id="KW-0436">Ligase</keyword>
<keyword evidence="3" id="KW-0547">Nucleotide-binding</keyword>
<dbReference type="NCBIfam" id="TIGR00379">
    <property type="entry name" value="cobB"/>
    <property type="match status" value="1"/>
</dbReference>
<evidence type="ECO:0000256" key="4">
    <source>
        <dbReference type="ARBA" id="ARBA00022840"/>
    </source>
</evidence>
<keyword evidence="4" id="KW-0067">ATP-binding</keyword>
<dbReference type="InterPro" id="IPR004484">
    <property type="entry name" value="CbiA/CobB_synth"/>
</dbReference>
<dbReference type="GO" id="GO:0005524">
    <property type="term" value="F:ATP binding"/>
    <property type="evidence" value="ECO:0007669"/>
    <property type="project" value="UniProtKB-KW"/>
</dbReference>
<evidence type="ECO:0000259" key="8">
    <source>
        <dbReference type="Pfam" id="PF07685"/>
    </source>
</evidence>
<dbReference type="SUPFAM" id="SSF52317">
    <property type="entry name" value="Class I glutamine amidotransferase-like"/>
    <property type="match status" value="1"/>
</dbReference>
<reference evidence="10" key="1">
    <citation type="submission" date="2016-11" db="EMBL/GenBank/DDBJ databases">
        <authorList>
            <person name="Varghese N."/>
            <person name="Submissions S."/>
        </authorList>
    </citation>
    <scope>NUCLEOTIDE SEQUENCE [LARGE SCALE GENOMIC DNA]</scope>
    <source>
        <strain evidence="10">DSM 18095</strain>
    </source>
</reference>
<name>A0A1M4WWM0_9FIRM</name>
<evidence type="ECO:0000256" key="3">
    <source>
        <dbReference type="ARBA" id="ARBA00022741"/>
    </source>
</evidence>
<evidence type="ECO:0000256" key="2">
    <source>
        <dbReference type="ARBA" id="ARBA00022598"/>
    </source>
</evidence>
<proteinExistence type="predicted"/>
<gene>
    <name evidence="9" type="ORF">SAMN02745784_02031</name>
</gene>
<dbReference type="NCBIfam" id="NF002204">
    <property type="entry name" value="PRK01077.1"/>
    <property type="match status" value="1"/>
</dbReference>
<dbReference type="InterPro" id="IPR011698">
    <property type="entry name" value="GATase_3"/>
</dbReference>
<feature type="domain" description="CobQ/CobB/MinD/ParA nucleotide binding" evidence="7">
    <location>
        <begin position="4"/>
        <end position="179"/>
    </location>
</feature>
<dbReference type="InterPro" id="IPR029062">
    <property type="entry name" value="Class_I_gatase-like"/>
</dbReference>
<dbReference type="InterPro" id="IPR002586">
    <property type="entry name" value="CobQ/CobB/MinD/ParA_Nub-bd_dom"/>
</dbReference>
<dbReference type="SUPFAM" id="SSF52540">
    <property type="entry name" value="P-loop containing nucleoside triphosphate hydrolases"/>
    <property type="match status" value="1"/>
</dbReference>
<dbReference type="EMBL" id="FQTY01000008">
    <property type="protein sequence ID" value="SHE85588.1"/>
    <property type="molecule type" value="Genomic_DNA"/>
</dbReference>
<dbReference type="Pfam" id="PF07685">
    <property type="entry name" value="GATase_3"/>
    <property type="match status" value="1"/>
</dbReference>